<keyword evidence="8 12" id="KW-1133">Transmembrane helix</keyword>
<feature type="domain" description="HAMP" evidence="14">
    <location>
        <begin position="218"/>
        <end position="270"/>
    </location>
</feature>
<dbReference type="SMART" id="SM00304">
    <property type="entry name" value="HAMP"/>
    <property type="match status" value="1"/>
</dbReference>
<dbReference type="PANTHER" id="PTHR43304">
    <property type="entry name" value="PHYTOCHROME-LIKE PROTEIN CPH1"/>
    <property type="match status" value="1"/>
</dbReference>
<dbReference type="EMBL" id="BONO01000036">
    <property type="protein sequence ID" value="GIG38105.1"/>
    <property type="molecule type" value="Genomic_DNA"/>
</dbReference>
<dbReference type="InterPro" id="IPR052162">
    <property type="entry name" value="Sensor_kinase/Photoreceptor"/>
</dbReference>
<comment type="caution">
    <text evidence="15">The sequence shown here is derived from an EMBL/GenBank/DDBJ whole genome shotgun (WGS) entry which is preliminary data.</text>
</comment>
<gene>
    <name evidence="15" type="ORF">Cpa01nite_34860</name>
</gene>
<dbReference type="GO" id="GO:0005886">
    <property type="term" value="C:plasma membrane"/>
    <property type="evidence" value="ECO:0007669"/>
    <property type="project" value="UniProtKB-SubCell"/>
</dbReference>
<dbReference type="InterPro" id="IPR003661">
    <property type="entry name" value="HisK_dim/P_dom"/>
</dbReference>
<feature type="domain" description="Histidine kinase" evidence="13">
    <location>
        <begin position="306"/>
        <end position="520"/>
    </location>
</feature>
<dbReference type="CDD" id="cd00082">
    <property type="entry name" value="HisKA"/>
    <property type="match status" value="1"/>
</dbReference>
<keyword evidence="12" id="KW-0472">Membrane</keyword>
<dbReference type="SMART" id="SM00387">
    <property type="entry name" value="HATPase_c"/>
    <property type="match status" value="1"/>
</dbReference>
<dbReference type="InterPro" id="IPR003594">
    <property type="entry name" value="HATPase_dom"/>
</dbReference>
<keyword evidence="16" id="KW-1185">Reference proteome</keyword>
<evidence type="ECO:0000256" key="11">
    <source>
        <dbReference type="SAM" id="MobiDB-lite"/>
    </source>
</evidence>
<evidence type="ECO:0000256" key="12">
    <source>
        <dbReference type="SAM" id="Phobius"/>
    </source>
</evidence>
<dbReference type="Gene3D" id="3.30.565.10">
    <property type="entry name" value="Histidine kinase-like ATPase, C-terminal domain"/>
    <property type="match status" value="1"/>
</dbReference>
<dbReference type="InterPro" id="IPR003660">
    <property type="entry name" value="HAMP_dom"/>
</dbReference>
<dbReference type="PRINTS" id="PR00344">
    <property type="entry name" value="BCTRLSENSOR"/>
</dbReference>
<dbReference type="Proteomes" id="UP000642125">
    <property type="component" value="Unassembled WGS sequence"/>
</dbReference>
<evidence type="ECO:0000259" key="13">
    <source>
        <dbReference type="PROSITE" id="PS50109"/>
    </source>
</evidence>
<keyword evidence="9" id="KW-0902">Two-component regulatory system</keyword>
<dbReference type="SUPFAM" id="SSF55874">
    <property type="entry name" value="ATPase domain of HSP90 chaperone/DNA topoisomerase II/histidine kinase"/>
    <property type="match status" value="1"/>
</dbReference>
<dbReference type="Pfam" id="PF05227">
    <property type="entry name" value="CHASE3"/>
    <property type="match status" value="1"/>
</dbReference>
<evidence type="ECO:0000256" key="1">
    <source>
        <dbReference type="ARBA" id="ARBA00000085"/>
    </source>
</evidence>
<evidence type="ECO:0000313" key="15">
    <source>
        <dbReference type="EMBL" id="GIG38105.1"/>
    </source>
</evidence>
<evidence type="ECO:0000256" key="7">
    <source>
        <dbReference type="ARBA" id="ARBA00022777"/>
    </source>
</evidence>
<dbReference type="Pfam" id="PF00672">
    <property type="entry name" value="HAMP"/>
    <property type="match status" value="1"/>
</dbReference>
<dbReference type="Pfam" id="PF02518">
    <property type="entry name" value="HATPase_c"/>
    <property type="match status" value="1"/>
</dbReference>
<dbReference type="InterPro" id="IPR036890">
    <property type="entry name" value="HATPase_C_sf"/>
</dbReference>
<feature type="coiled-coil region" evidence="10">
    <location>
        <begin position="269"/>
        <end position="303"/>
    </location>
</feature>
<evidence type="ECO:0000256" key="2">
    <source>
        <dbReference type="ARBA" id="ARBA00004236"/>
    </source>
</evidence>
<name>A0A919PEL3_9CELL</name>
<evidence type="ECO:0000256" key="6">
    <source>
        <dbReference type="ARBA" id="ARBA00022692"/>
    </source>
</evidence>
<keyword evidence="4" id="KW-0597">Phosphoprotein</keyword>
<protein>
    <recommendedName>
        <fullName evidence="3">histidine kinase</fullName>
        <ecNumber evidence="3">2.7.13.3</ecNumber>
    </recommendedName>
</protein>
<keyword evidence="6 12" id="KW-0812">Transmembrane</keyword>
<dbReference type="EC" id="2.7.13.3" evidence="3"/>
<organism evidence="15 16">
    <name type="scientific">Cellulomonas pakistanensis</name>
    <dbReference type="NCBI Taxonomy" id="992287"/>
    <lineage>
        <taxon>Bacteria</taxon>
        <taxon>Bacillati</taxon>
        <taxon>Actinomycetota</taxon>
        <taxon>Actinomycetes</taxon>
        <taxon>Micrococcales</taxon>
        <taxon>Cellulomonadaceae</taxon>
        <taxon>Cellulomonas</taxon>
    </lineage>
</organism>
<dbReference type="CDD" id="cd06225">
    <property type="entry name" value="HAMP"/>
    <property type="match status" value="1"/>
</dbReference>
<evidence type="ECO:0000256" key="4">
    <source>
        <dbReference type="ARBA" id="ARBA00022553"/>
    </source>
</evidence>
<evidence type="ECO:0000313" key="16">
    <source>
        <dbReference type="Proteomes" id="UP000642125"/>
    </source>
</evidence>
<proteinExistence type="predicted"/>
<evidence type="ECO:0000256" key="5">
    <source>
        <dbReference type="ARBA" id="ARBA00022679"/>
    </source>
</evidence>
<dbReference type="InterPro" id="IPR007891">
    <property type="entry name" value="CHASE3"/>
</dbReference>
<dbReference type="SUPFAM" id="SSF158472">
    <property type="entry name" value="HAMP domain-like"/>
    <property type="match status" value="1"/>
</dbReference>
<dbReference type="PROSITE" id="PS50885">
    <property type="entry name" value="HAMP"/>
    <property type="match status" value="1"/>
</dbReference>
<feature type="region of interest" description="Disordered" evidence="11">
    <location>
        <begin position="516"/>
        <end position="539"/>
    </location>
</feature>
<dbReference type="PROSITE" id="PS50109">
    <property type="entry name" value="HIS_KIN"/>
    <property type="match status" value="1"/>
</dbReference>
<dbReference type="InterPro" id="IPR036097">
    <property type="entry name" value="HisK_dim/P_sf"/>
</dbReference>
<dbReference type="GO" id="GO:0000155">
    <property type="term" value="F:phosphorelay sensor kinase activity"/>
    <property type="evidence" value="ECO:0007669"/>
    <property type="project" value="InterPro"/>
</dbReference>
<evidence type="ECO:0000256" key="9">
    <source>
        <dbReference type="ARBA" id="ARBA00023012"/>
    </source>
</evidence>
<feature type="compositionally biased region" description="Basic and acidic residues" evidence="11">
    <location>
        <begin position="524"/>
        <end position="539"/>
    </location>
</feature>
<dbReference type="Gene3D" id="6.10.340.10">
    <property type="match status" value="1"/>
</dbReference>
<dbReference type="InterPro" id="IPR005467">
    <property type="entry name" value="His_kinase_dom"/>
</dbReference>
<dbReference type="InterPro" id="IPR004358">
    <property type="entry name" value="Sig_transdc_His_kin-like_C"/>
</dbReference>
<accession>A0A919PEL3</accession>
<dbReference type="AlphaFoldDB" id="A0A919PEL3"/>
<evidence type="ECO:0000259" key="14">
    <source>
        <dbReference type="PROSITE" id="PS50885"/>
    </source>
</evidence>
<feature type="transmembrane region" description="Helical" evidence="12">
    <location>
        <begin position="22"/>
        <end position="45"/>
    </location>
</feature>
<keyword evidence="10" id="KW-0175">Coiled coil</keyword>
<comment type="subcellular location">
    <subcellularLocation>
        <location evidence="2">Cell membrane</location>
    </subcellularLocation>
</comment>
<evidence type="ECO:0000256" key="8">
    <source>
        <dbReference type="ARBA" id="ARBA00022989"/>
    </source>
</evidence>
<dbReference type="SMART" id="SM00388">
    <property type="entry name" value="HisKA"/>
    <property type="match status" value="1"/>
</dbReference>
<keyword evidence="5" id="KW-0808">Transferase</keyword>
<dbReference type="Gene3D" id="1.10.287.130">
    <property type="match status" value="1"/>
</dbReference>
<dbReference type="SUPFAM" id="SSF47384">
    <property type="entry name" value="Homodimeric domain of signal transducing histidine kinase"/>
    <property type="match status" value="1"/>
</dbReference>
<dbReference type="Pfam" id="PF00512">
    <property type="entry name" value="HisKA"/>
    <property type="match status" value="1"/>
</dbReference>
<dbReference type="PANTHER" id="PTHR43304:SF1">
    <property type="entry name" value="PAC DOMAIN-CONTAINING PROTEIN"/>
    <property type="match status" value="1"/>
</dbReference>
<evidence type="ECO:0000256" key="3">
    <source>
        <dbReference type="ARBA" id="ARBA00012438"/>
    </source>
</evidence>
<sequence>MTAPAPTAAPAARSRVTLRRRLGVALTAAGVVLALVFVGSGVALWRMLESQDLVTERYFTAITNAETAYTQLVDGETAVRGYALTGFPGTLEPYENARDATEAFAAVAAGSATEPVRDAAAAAVEAAERWDDRFAQPTIAAVATGGPAAVSPEEIEGGRALFDQARTAVEEYLDVLRERRDEAASDLAAWTRVVIGSLVALVIAGAVAGAVLWRTLRSWIAEPLDALGADARAVIAGDLHHPVRSTGPGEIAELADAVDRMRLTLVAQVQAVEAQRAEIAEAHDRLAEQAEELRRSNRDLEQFAYVASHDLQEPLRKVASFTQLLQKRYGGQMDERADQYIAFAVDGAKRMQQLIQDLLGFSRVGRLGGELADVPLDAALADAVGNLENLVEDTGAVVTHDELPVVRGERPLLVQLLQNLVGNAIKFRDPERVPEVRISARRVGDSWELECRDNGIGIDPQYAERVFVIFQRLHPKDVYEGTGIGLALCKKIVEYHGGRIWLGEPDGPGTSIRWTLPAVAEPGQDDRRDQDGPRAEGSE</sequence>
<keyword evidence="7 15" id="KW-0418">Kinase</keyword>
<evidence type="ECO:0000256" key="10">
    <source>
        <dbReference type="SAM" id="Coils"/>
    </source>
</evidence>
<reference evidence="15" key="1">
    <citation type="submission" date="2021-01" db="EMBL/GenBank/DDBJ databases">
        <title>Whole genome shotgun sequence of Cellulomonas pakistanensis NBRC 110800.</title>
        <authorList>
            <person name="Komaki H."/>
            <person name="Tamura T."/>
        </authorList>
    </citation>
    <scope>NUCLEOTIDE SEQUENCE</scope>
    <source>
        <strain evidence="15">NBRC 110800</strain>
    </source>
</reference>
<dbReference type="RefSeq" id="WP_239068900.1">
    <property type="nucleotide sequence ID" value="NZ_BONO01000036.1"/>
</dbReference>
<comment type="catalytic activity">
    <reaction evidence="1">
        <text>ATP + protein L-histidine = ADP + protein N-phospho-L-histidine.</text>
        <dbReference type="EC" id="2.7.13.3"/>
    </reaction>
</comment>